<evidence type="ECO:0000313" key="18">
    <source>
        <dbReference type="EMBL" id="MBC8559429.1"/>
    </source>
</evidence>
<dbReference type="PANTHER" id="PTHR34848">
    <property type="match status" value="1"/>
</dbReference>
<keyword evidence="11" id="KW-0808">Transferase</keyword>
<organism evidence="18 19">
    <name type="scientific">Fumia xinanensis</name>
    <dbReference type="NCBI Taxonomy" id="2763659"/>
    <lineage>
        <taxon>Bacteria</taxon>
        <taxon>Bacillati</taxon>
        <taxon>Bacillota</taxon>
        <taxon>Clostridia</taxon>
        <taxon>Eubacteriales</taxon>
        <taxon>Oscillospiraceae</taxon>
        <taxon>Fumia</taxon>
    </lineage>
</organism>
<dbReference type="EMBL" id="JACRSV010000001">
    <property type="protein sequence ID" value="MBC8559429.1"/>
    <property type="molecule type" value="Genomic_DNA"/>
</dbReference>
<sequence>MFITITGGASSGKSRLGEDYALRLGGPLLYIATMEPFGEEGKSRVARHRTLRQGKGFETLEIYRNLGEALDEPSFQNTTTVLLECMLNLLANETFSPANPGGDPVSYIKADVLALRNAVPNLIVITGEIFSDGEDYPPETARYIRDLGKVNRFLAAQSDLVVKAVAGIPLMLKGNLSKFSKQSAQPPNST</sequence>
<keyword evidence="18" id="KW-0548">Nucleotidyltransferase</keyword>
<name>A0A926E0N5_9FIRM</name>
<dbReference type="CDD" id="cd00544">
    <property type="entry name" value="CobU"/>
    <property type="match status" value="1"/>
</dbReference>
<keyword evidence="12" id="KW-0547">Nucleotide-binding</keyword>
<evidence type="ECO:0000256" key="3">
    <source>
        <dbReference type="ARBA" id="ARBA00001522"/>
    </source>
</evidence>
<evidence type="ECO:0000256" key="16">
    <source>
        <dbReference type="ARBA" id="ARBA00029570"/>
    </source>
</evidence>
<evidence type="ECO:0000256" key="11">
    <source>
        <dbReference type="ARBA" id="ARBA00022679"/>
    </source>
</evidence>
<keyword evidence="13 18" id="KW-0418">Kinase</keyword>
<evidence type="ECO:0000256" key="15">
    <source>
        <dbReference type="ARBA" id="ARBA00023134"/>
    </source>
</evidence>
<dbReference type="InterPro" id="IPR027417">
    <property type="entry name" value="P-loop_NTPase"/>
</dbReference>
<dbReference type="EC" id="2.7.7.62" evidence="9"/>
<dbReference type="EC" id="2.7.1.156" evidence="8"/>
<comment type="pathway">
    <text evidence="5">Cofactor biosynthesis; adenosylcobalamin biosynthesis; adenosylcobalamin from cob(II)yrinate a,c-diamide: step 6/7.</text>
</comment>
<dbReference type="AlphaFoldDB" id="A0A926E0N5"/>
<evidence type="ECO:0000256" key="6">
    <source>
        <dbReference type="ARBA" id="ARBA00005159"/>
    </source>
</evidence>
<evidence type="ECO:0000256" key="1">
    <source>
        <dbReference type="ARBA" id="ARBA00000312"/>
    </source>
</evidence>
<dbReference type="Proteomes" id="UP000610760">
    <property type="component" value="Unassembled WGS sequence"/>
</dbReference>
<dbReference type="PANTHER" id="PTHR34848:SF1">
    <property type="entry name" value="BIFUNCTIONAL ADENOSYLCOBALAMIN BIOSYNTHESIS PROTEIN COBU"/>
    <property type="match status" value="1"/>
</dbReference>
<accession>A0A926E0N5</accession>
<evidence type="ECO:0000256" key="13">
    <source>
        <dbReference type="ARBA" id="ARBA00022777"/>
    </source>
</evidence>
<comment type="caution">
    <text evidence="18">The sequence shown here is derived from an EMBL/GenBank/DDBJ whole genome shotgun (WGS) entry which is preliminary data.</text>
</comment>
<reference evidence="18" key="1">
    <citation type="submission" date="2020-08" db="EMBL/GenBank/DDBJ databases">
        <title>Genome public.</title>
        <authorList>
            <person name="Liu C."/>
            <person name="Sun Q."/>
        </authorList>
    </citation>
    <scope>NUCLEOTIDE SEQUENCE</scope>
    <source>
        <strain evidence="18">NSJ-33</strain>
    </source>
</reference>
<comment type="catalytic activity">
    <reaction evidence="2">
        <text>adenosylcob(III)inamide phosphate + GTP + H(+) = adenosylcob(III)inamide-GDP + diphosphate</text>
        <dbReference type="Rhea" id="RHEA:22712"/>
        <dbReference type="ChEBI" id="CHEBI:15378"/>
        <dbReference type="ChEBI" id="CHEBI:33019"/>
        <dbReference type="ChEBI" id="CHEBI:37565"/>
        <dbReference type="ChEBI" id="CHEBI:58502"/>
        <dbReference type="ChEBI" id="CHEBI:60487"/>
        <dbReference type="EC" id="2.7.7.62"/>
    </reaction>
</comment>
<evidence type="ECO:0000256" key="9">
    <source>
        <dbReference type="ARBA" id="ARBA00012523"/>
    </source>
</evidence>
<dbReference type="InterPro" id="IPR003203">
    <property type="entry name" value="CobU/CobP"/>
</dbReference>
<evidence type="ECO:0000256" key="7">
    <source>
        <dbReference type="ARBA" id="ARBA00007490"/>
    </source>
</evidence>
<evidence type="ECO:0000256" key="5">
    <source>
        <dbReference type="ARBA" id="ARBA00004692"/>
    </source>
</evidence>
<dbReference type="SUPFAM" id="SSF52540">
    <property type="entry name" value="P-loop containing nucleoside triphosphate hydrolases"/>
    <property type="match status" value="1"/>
</dbReference>
<dbReference type="RefSeq" id="WP_249294322.1">
    <property type="nucleotide sequence ID" value="NZ_JACRSV010000001.1"/>
</dbReference>
<keyword evidence="10" id="KW-0169">Cobalamin biosynthesis</keyword>
<evidence type="ECO:0000256" key="4">
    <source>
        <dbReference type="ARBA" id="ARBA00003889"/>
    </source>
</evidence>
<gene>
    <name evidence="18" type="ORF">H8710_05015</name>
</gene>
<dbReference type="GO" id="GO:0005524">
    <property type="term" value="F:ATP binding"/>
    <property type="evidence" value="ECO:0007669"/>
    <property type="project" value="UniProtKB-KW"/>
</dbReference>
<comment type="catalytic activity">
    <reaction evidence="3">
        <text>adenosylcob(III)inamide + GTP = adenosylcob(III)inamide phosphate + GDP + H(+)</text>
        <dbReference type="Rhea" id="RHEA:15765"/>
        <dbReference type="ChEBI" id="CHEBI:2480"/>
        <dbReference type="ChEBI" id="CHEBI:15378"/>
        <dbReference type="ChEBI" id="CHEBI:37565"/>
        <dbReference type="ChEBI" id="CHEBI:58189"/>
        <dbReference type="ChEBI" id="CHEBI:58502"/>
        <dbReference type="EC" id="2.7.1.156"/>
    </reaction>
</comment>
<dbReference type="Gene3D" id="3.40.50.300">
    <property type="entry name" value="P-loop containing nucleotide triphosphate hydrolases"/>
    <property type="match status" value="1"/>
</dbReference>
<dbReference type="GO" id="GO:0008820">
    <property type="term" value="F:cobinamide phosphate guanylyltransferase activity"/>
    <property type="evidence" value="ECO:0007669"/>
    <property type="project" value="UniProtKB-EC"/>
</dbReference>
<evidence type="ECO:0000256" key="8">
    <source>
        <dbReference type="ARBA" id="ARBA00012016"/>
    </source>
</evidence>
<dbReference type="GO" id="GO:0009236">
    <property type="term" value="P:cobalamin biosynthetic process"/>
    <property type="evidence" value="ECO:0007669"/>
    <property type="project" value="UniProtKB-KW"/>
</dbReference>
<protein>
    <recommendedName>
        <fullName evidence="16">Adenosylcobinamide kinase</fullName>
        <ecNumber evidence="8">2.7.1.156</ecNumber>
        <ecNumber evidence="9">2.7.7.62</ecNumber>
    </recommendedName>
    <alternativeName>
        <fullName evidence="17">Adenosylcobinamide-phosphate guanylyltransferase</fullName>
    </alternativeName>
</protein>
<evidence type="ECO:0000256" key="10">
    <source>
        <dbReference type="ARBA" id="ARBA00022573"/>
    </source>
</evidence>
<comment type="function">
    <text evidence="4">Catalyzes ATP-dependent phosphorylation of adenosylcobinamide and addition of GMP to adenosylcobinamide phosphate.</text>
</comment>
<comment type="pathway">
    <text evidence="6">Cofactor biosynthesis; adenosylcobalamin biosynthesis; adenosylcobalamin from cob(II)yrinate a,c-diamide: step 5/7.</text>
</comment>
<comment type="catalytic activity">
    <reaction evidence="1">
        <text>adenosylcob(III)inamide + ATP = adenosylcob(III)inamide phosphate + ADP + H(+)</text>
        <dbReference type="Rhea" id="RHEA:15769"/>
        <dbReference type="ChEBI" id="CHEBI:2480"/>
        <dbReference type="ChEBI" id="CHEBI:15378"/>
        <dbReference type="ChEBI" id="CHEBI:30616"/>
        <dbReference type="ChEBI" id="CHEBI:58502"/>
        <dbReference type="ChEBI" id="CHEBI:456216"/>
        <dbReference type="EC" id="2.7.1.156"/>
    </reaction>
</comment>
<keyword evidence="19" id="KW-1185">Reference proteome</keyword>
<keyword evidence="15" id="KW-0342">GTP-binding</keyword>
<evidence type="ECO:0000313" key="19">
    <source>
        <dbReference type="Proteomes" id="UP000610760"/>
    </source>
</evidence>
<evidence type="ECO:0000256" key="2">
    <source>
        <dbReference type="ARBA" id="ARBA00000711"/>
    </source>
</evidence>
<evidence type="ECO:0000256" key="12">
    <source>
        <dbReference type="ARBA" id="ARBA00022741"/>
    </source>
</evidence>
<keyword evidence="14" id="KW-0067">ATP-binding</keyword>
<dbReference type="GO" id="GO:0043752">
    <property type="term" value="F:adenosylcobinamide kinase activity"/>
    <property type="evidence" value="ECO:0007669"/>
    <property type="project" value="UniProtKB-EC"/>
</dbReference>
<evidence type="ECO:0000256" key="14">
    <source>
        <dbReference type="ARBA" id="ARBA00022840"/>
    </source>
</evidence>
<dbReference type="GO" id="GO:0005525">
    <property type="term" value="F:GTP binding"/>
    <property type="evidence" value="ECO:0007669"/>
    <property type="project" value="UniProtKB-KW"/>
</dbReference>
<dbReference type="Pfam" id="PF02283">
    <property type="entry name" value="CobU"/>
    <property type="match status" value="1"/>
</dbReference>
<comment type="similarity">
    <text evidence="7">Belongs to the CobU/CobP family.</text>
</comment>
<proteinExistence type="inferred from homology"/>
<evidence type="ECO:0000256" key="17">
    <source>
        <dbReference type="ARBA" id="ARBA00030571"/>
    </source>
</evidence>